<dbReference type="EMBL" id="VRSV01000002">
    <property type="protein sequence ID" value="TXK09379.1"/>
    <property type="molecule type" value="Genomic_DNA"/>
</dbReference>
<gene>
    <name evidence="4" type="ORF">FVP77_10585</name>
</gene>
<proteinExistence type="predicted"/>
<sequence>MTEVRYAPGTLRVVVAGRGVAVLGEGTTDAATLAIRDRLAAGEGFGAVVDVLAAGGTLSALPAFVVVVDEDDVWRVSARGDLSASVTTSSGTEIVDGTTASTWSERSIREVSRLEIGDAGATVFPVGDGVVLASAVVVSARAFDRERPVVAPEHSAPADSYRPVEPVQPHSIDEVLDVAHEPADDEPETEPESPVAEPELPPVAPALPVAEEGMLIDSIPPFIRGDALPVRPAPVVAKKPTASAPAVPAAPLDDVEATTVIGRGDRDAVAEPAPALPAHTDAPAPGDHDGETLSLEEARRLRAAGGLPVPPPAPAIPPVPPPPTGPIGRLRLSTGQVVLLDRTVIIGRRPKSARASGAELPHLIGVDSPQQDISRNHVEVRVEGDSILATDLQTTNGTTLRRQGSVPTRLHPGEATILVPGDVLDLGDGVTVLVEALS</sequence>
<feature type="domain" description="FHA" evidence="3">
    <location>
        <begin position="344"/>
        <end position="400"/>
    </location>
</feature>
<feature type="region of interest" description="Disordered" evidence="2">
    <location>
        <begin position="181"/>
        <end position="202"/>
    </location>
</feature>
<dbReference type="RefSeq" id="WP_147894596.1">
    <property type="nucleotide sequence ID" value="NZ_BAAANR010000001.1"/>
</dbReference>
<accession>A0A5C8HTN6</accession>
<evidence type="ECO:0000313" key="4">
    <source>
        <dbReference type="EMBL" id="TXK09379.1"/>
    </source>
</evidence>
<evidence type="ECO:0000259" key="3">
    <source>
        <dbReference type="PROSITE" id="PS50006"/>
    </source>
</evidence>
<comment type="caution">
    <text evidence="4">The sequence shown here is derived from an EMBL/GenBank/DDBJ whole genome shotgun (WGS) entry which is preliminary data.</text>
</comment>
<dbReference type="Proteomes" id="UP000321034">
    <property type="component" value="Unassembled WGS sequence"/>
</dbReference>
<keyword evidence="5" id="KW-1185">Reference proteome</keyword>
<evidence type="ECO:0000256" key="1">
    <source>
        <dbReference type="ARBA" id="ARBA00022553"/>
    </source>
</evidence>
<keyword evidence="1" id="KW-0597">Phosphoprotein</keyword>
<dbReference type="Gene3D" id="2.60.200.20">
    <property type="match status" value="1"/>
</dbReference>
<reference evidence="4 5" key="1">
    <citation type="submission" date="2019-08" db="EMBL/GenBank/DDBJ databases">
        <authorList>
            <person name="Dong K."/>
        </authorList>
    </citation>
    <scope>NUCLEOTIDE SEQUENCE [LARGE SCALE GENOMIC DNA]</scope>
    <source>
        <strain evidence="4 5">JCM14558</strain>
    </source>
</reference>
<dbReference type="InterPro" id="IPR000253">
    <property type="entry name" value="FHA_dom"/>
</dbReference>
<dbReference type="CDD" id="cd00060">
    <property type="entry name" value="FHA"/>
    <property type="match status" value="1"/>
</dbReference>
<name>A0A5C8HTN6_9MICO</name>
<dbReference type="AlphaFoldDB" id="A0A5C8HTN6"/>
<dbReference type="InterPro" id="IPR008984">
    <property type="entry name" value="SMAD_FHA_dom_sf"/>
</dbReference>
<dbReference type="PROSITE" id="PS50006">
    <property type="entry name" value="FHA_DOMAIN"/>
    <property type="match status" value="1"/>
</dbReference>
<evidence type="ECO:0000256" key="2">
    <source>
        <dbReference type="SAM" id="MobiDB-lite"/>
    </source>
</evidence>
<organism evidence="4 5">
    <name type="scientific">Microbacterium hatanonis</name>
    <dbReference type="NCBI Taxonomy" id="404366"/>
    <lineage>
        <taxon>Bacteria</taxon>
        <taxon>Bacillati</taxon>
        <taxon>Actinomycetota</taxon>
        <taxon>Actinomycetes</taxon>
        <taxon>Micrococcales</taxon>
        <taxon>Microbacteriaceae</taxon>
        <taxon>Microbacterium</taxon>
    </lineage>
</organism>
<dbReference type="OrthoDB" id="5485098at2"/>
<dbReference type="SUPFAM" id="SSF49879">
    <property type="entry name" value="SMAD/FHA domain"/>
    <property type="match status" value="1"/>
</dbReference>
<dbReference type="Pfam" id="PF00498">
    <property type="entry name" value="FHA"/>
    <property type="match status" value="1"/>
</dbReference>
<protein>
    <submittedName>
        <fullName evidence="4">FHA domain-containing protein</fullName>
    </submittedName>
</protein>
<evidence type="ECO:0000313" key="5">
    <source>
        <dbReference type="Proteomes" id="UP000321034"/>
    </source>
</evidence>